<accession>A0A1Q2SMX5</accession>
<dbReference type="AlphaFoldDB" id="A0A1Q2SMX5"/>
<evidence type="ECO:0000313" key="11">
    <source>
        <dbReference type="Proteomes" id="UP000243679"/>
    </source>
</evidence>
<evidence type="ECO:0000256" key="9">
    <source>
        <dbReference type="HAMAP-Rule" id="MF_00212"/>
    </source>
</evidence>
<dbReference type="Proteomes" id="UP000243679">
    <property type="component" value="Chromosome"/>
</dbReference>
<gene>
    <name evidence="9" type="primary">mqo</name>
    <name evidence="10" type="ORF">TAO_1087</name>
</gene>
<comment type="similarity">
    <text evidence="4 9">Belongs to the MQO family.</text>
</comment>
<evidence type="ECO:0000256" key="2">
    <source>
        <dbReference type="ARBA" id="ARBA00001974"/>
    </source>
</evidence>
<dbReference type="SUPFAM" id="SSF51905">
    <property type="entry name" value="FAD/NAD(P)-binding domain"/>
    <property type="match status" value="1"/>
</dbReference>
<comment type="catalytic activity">
    <reaction evidence="1 9">
        <text>(S)-malate + a quinone = a quinol + oxaloacetate</text>
        <dbReference type="Rhea" id="RHEA:46012"/>
        <dbReference type="ChEBI" id="CHEBI:15589"/>
        <dbReference type="ChEBI" id="CHEBI:16452"/>
        <dbReference type="ChEBI" id="CHEBI:24646"/>
        <dbReference type="ChEBI" id="CHEBI:132124"/>
        <dbReference type="EC" id="1.1.5.4"/>
    </reaction>
</comment>
<dbReference type="InterPro" id="IPR006231">
    <property type="entry name" value="MQO"/>
</dbReference>
<evidence type="ECO:0000256" key="5">
    <source>
        <dbReference type="ARBA" id="ARBA00022532"/>
    </source>
</evidence>
<comment type="cofactor">
    <cofactor evidence="2 9">
        <name>FAD</name>
        <dbReference type="ChEBI" id="CHEBI:57692"/>
    </cofactor>
</comment>
<dbReference type="HAMAP" id="MF_00212">
    <property type="entry name" value="MQO"/>
    <property type="match status" value="1"/>
</dbReference>
<dbReference type="PANTHER" id="PTHR43104:SF2">
    <property type="entry name" value="L-2-HYDROXYGLUTARATE DEHYDROGENASE, MITOCHONDRIAL"/>
    <property type="match status" value="1"/>
</dbReference>
<sequence>MTVHDKKYDLICVGGGIMSATLALILKLIDEHIKILILEKLDDVALESSGVWNNAGTGHAGFCELNYTERNKEGAINISKAVEICTQFELSKQFWVYLIEKGLLEDPKAFIYPVPHYSWVTGEENVAFLTDRYQAMKKHVLFKEMEFSDDFEVLKKWLPLIMNQRKPSEVMAATRMGLGTEVNFDQLTRSYFRILKEQFNTYVYTHHEVLGIDSSDGMEWLVEVKNLSVGKKEYYTASRIFMGAGGGTLPLLQKIKIPEKNGYGGFPVSGRWLICNNPEIIKKHYAKVYSKAGSGAPPMSMPHLDMRYINGKEALLFGPFAGFSTKFLKKGSFFDLFRSINKSNLSAYWSVFWHNLPLVSYLIKEVHMSHRDRMDALRKFIKDADDKDWELKTAGQRVQVIKKDPQKGGILQFGTEVVHSKNGSITALLGASPGASTAVHIVLHVLQLEFSSSIKTTQWQDKLSEMIPFWYKNIEENEEEFKKLRIKCSELLKINPSIIFEKS</sequence>
<protein>
    <recommendedName>
        <fullName evidence="9">Probable malate:quinone oxidoreductase</fullName>
        <ecNumber evidence="9">1.1.5.4</ecNumber>
    </recommendedName>
    <alternativeName>
        <fullName evidence="9">MQO</fullName>
    </alternativeName>
    <alternativeName>
        <fullName evidence="9">Malate dehydrogenase [quinone]</fullName>
    </alternativeName>
</protein>
<dbReference type="InterPro" id="IPR036188">
    <property type="entry name" value="FAD/NAD-bd_sf"/>
</dbReference>
<keyword evidence="7 9" id="KW-0274">FAD</keyword>
<dbReference type="Pfam" id="PF06039">
    <property type="entry name" value="Mqo"/>
    <property type="match status" value="1"/>
</dbReference>
<dbReference type="EMBL" id="AP014836">
    <property type="protein sequence ID" value="BAW80457.1"/>
    <property type="molecule type" value="Genomic_DNA"/>
</dbReference>
<dbReference type="GO" id="GO:0006099">
    <property type="term" value="P:tricarboxylic acid cycle"/>
    <property type="evidence" value="ECO:0007669"/>
    <property type="project" value="UniProtKB-UniRule"/>
</dbReference>
<dbReference type="NCBIfam" id="NF009875">
    <property type="entry name" value="PRK13339.1"/>
    <property type="match status" value="1"/>
</dbReference>
<evidence type="ECO:0000313" key="10">
    <source>
        <dbReference type="EMBL" id="BAW80457.1"/>
    </source>
</evidence>
<evidence type="ECO:0000256" key="6">
    <source>
        <dbReference type="ARBA" id="ARBA00022630"/>
    </source>
</evidence>
<evidence type="ECO:0000256" key="3">
    <source>
        <dbReference type="ARBA" id="ARBA00005012"/>
    </source>
</evidence>
<keyword evidence="11" id="KW-1185">Reference proteome</keyword>
<evidence type="ECO:0000256" key="8">
    <source>
        <dbReference type="ARBA" id="ARBA00023002"/>
    </source>
</evidence>
<keyword evidence="6 9" id="KW-0285">Flavoprotein</keyword>
<dbReference type="PANTHER" id="PTHR43104">
    <property type="entry name" value="L-2-HYDROXYGLUTARATE DEHYDROGENASE, MITOCHONDRIAL"/>
    <property type="match status" value="1"/>
</dbReference>
<dbReference type="NCBIfam" id="NF003611">
    <property type="entry name" value="PRK05257.3-2"/>
    <property type="match status" value="1"/>
</dbReference>
<dbReference type="OrthoDB" id="9763983at2"/>
<dbReference type="RefSeq" id="WP_096527006.1">
    <property type="nucleotide sequence ID" value="NZ_AP014836.1"/>
</dbReference>
<dbReference type="EC" id="1.1.5.4" evidence="9"/>
<keyword evidence="8 9" id="KW-0560">Oxidoreductase</keyword>
<comment type="pathway">
    <text evidence="3 9">Carbohydrate metabolism; tricarboxylic acid cycle; oxaloacetate from (S)-malate (quinone route): step 1/1.</text>
</comment>
<keyword evidence="5 9" id="KW-0816">Tricarboxylic acid cycle</keyword>
<evidence type="ECO:0000256" key="7">
    <source>
        <dbReference type="ARBA" id="ARBA00022827"/>
    </source>
</evidence>
<name>A0A1Q2SMX5_9GAMM</name>
<dbReference type="GO" id="GO:0047545">
    <property type="term" value="F:(S)-2-hydroxyglutarate dehydrogenase activity"/>
    <property type="evidence" value="ECO:0007669"/>
    <property type="project" value="TreeGrafter"/>
</dbReference>
<evidence type="ECO:0000256" key="4">
    <source>
        <dbReference type="ARBA" id="ARBA00006389"/>
    </source>
</evidence>
<dbReference type="UniPathway" id="UPA00223">
    <property type="reaction ID" value="UER01008"/>
</dbReference>
<dbReference type="NCBIfam" id="NF003606">
    <property type="entry name" value="PRK05257.2-1"/>
    <property type="match status" value="1"/>
</dbReference>
<proteinExistence type="inferred from homology"/>
<organism evidence="10 11">
    <name type="scientific">Candidatus Nitrosoglobus terrae</name>
    <dbReference type="NCBI Taxonomy" id="1630141"/>
    <lineage>
        <taxon>Bacteria</taxon>
        <taxon>Pseudomonadati</taxon>
        <taxon>Pseudomonadota</taxon>
        <taxon>Gammaproteobacteria</taxon>
        <taxon>Chromatiales</taxon>
        <taxon>Chromatiaceae</taxon>
        <taxon>Candidatus Nitrosoglobus</taxon>
    </lineage>
</organism>
<evidence type="ECO:0000256" key="1">
    <source>
        <dbReference type="ARBA" id="ARBA00001139"/>
    </source>
</evidence>
<dbReference type="KEGG" id="ntt:TAO_1087"/>
<dbReference type="GO" id="GO:0008924">
    <property type="term" value="F:L-malate dehydrogenase (quinone) activity"/>
    <property type="evidence" value="ECO:0007669"/>
    <property type="project" value="UniProtKB-UniRule"/>
</dbReference>
<dbReference type="NCBIfam" id="TIGR01320">
    <property type="entry name" value="mal_quin_oxido"/>
    <property type="match status" value="1"/>
</dbReference>
<reference evidence="10 11" key="1">
    <citation type="journal article" date="2017" name="ISME J.">
        <title>An acid-tolerant ammonia-oxidizing ?-proteobacterium from soil.</title>
        <authorList>
            <person name="Hayatsu M."/>
            <person name="Tago K."/>
            <person name="Uchiyama I."/>
            <person name="Toyoda A."/>
            <person name="Wang Y."/>
            <person name="Shimomura Y."/>
            <person name="Okubo T."/>
            <person name="Kurisu F."/>
            <person name="Hirono Y."/>
            <person name="Nonaka K."/>
            <person name="Akiyama H."/>
            <person name="Itoh T."/>
            <person name="Takami H."/>
        </authorList>
    </citation>
    <scope>NUCLEOTIDE SEQUENCE [LARGE SCALE GENOMIC DNA]</scope>
    <source>
        <strain evidence="10 11">TAO100</strain>
    </source>
</reference>